<dbReference type="STRING" id="94208.A0A2S4KMP9"/>
<evidence type="ECO:0000313" key="2">
    <source>
        <dbReference type="EMBL" id="POR31483.1"/>
    </source>
</evidence>
<feature type="compositionally biased region" description="Basic and acidic residues" evidence="1">
    <location>
        <begin position="256"/>
        <end position="328"/>
    </location>
</feature>
<gene>
    <name evidence="2" type="ORF">TPAR_08295</name>
</gene>
<feature type="compositionally biased region" description="Basic and acidic residues" evidence="1">
    <location>
        <begin position="43"/>
        <end position="72"/>
    </location>
</feature>
<proteinExistence type="predicted"/>
<evidence type="ECO:0000313" key="3">
    <source>
        <dbReference type="Proteomes" id="UP000237481"/>
    </source>
</evidence>
<evidence type="ECO:0000256" key="1">
    <source>
        <dbReference type="SAM" id="MobiDB-lite"/>
    </source>
</evidence>
<dbReference type="AlphaFoldDB" id="A0A2S4KMP9"/>
<keyword evidence="3" id="KW-1185">Reference proteome</keyword>
<dbReference type="PANTHER" id="PTHR34117:SF1">
    <property type="entry name" value="STYLE CELL-CYCLE INHIBITOR 1"/>
    <property type="match status" value="1"/>
</dbReference>
<evidence type="ECO:0008006" key="4">
    <source>
        <dbReference type="Google" id="ProtNLM"/>
    </source>
</evidence>
<name>A0A2S4KMP9_9HYPO</name>
<dbReference type="PANTHER" id="PTHR34117">
    <property type="entry name" value="STYLE CELL-CYCLE INHIBITOR 1"/>
    <property type="match status" value="1"/>
</dbReference>
<feature type="compositionally biased region" description="Basic and acidic residues" evidence="1">
    <location>
        <begin position="196"/>
        <end position="221"/>
    </location>
</feature>
<organism evidence="2 3">
    <name type="scientific">Tolypocladium paradoxum</name>
    <dbReference type="NCBI Taxonomy" id="94208"/>
    <lineage>
        <taxon>Eukaryota</taxon>
        <taxon>Fungi</taxon>
        <taxon>Dikarya</taxon>
        <taxon>Ascomycota</taxon>
        <taxon>Pezizomycotina</taxon>
        <taxon>Sordariomycetes</taxon>
        <taxon>Hypocreomycetidae</taxon>
        <taxon>Hypocreales</taxon>
        <taxon>Ophiocordycipitaceae</taxon>
        <taxon>Tolypocladium</taxon>
    </lineage>
</organism>
<dbReference type="InterPro" id="IPR044688">
    <property type="entry name" value="SCI-1-like"/>
</dbReference>
<protein>
    <recommendedName>
        <fullName evidence="4">RNA helicase HEL117</fullName>
    </recommendedName>
</protein>
<feature type="region of interest" description="Disordered" evidence="1">
    <location>
        <begin position="195"/>
        <end position="375"/>
    </location>
</feature>
<feature type="compositionally biased region" description="Basic and acidic residues" evidence="1">
    <location>
        <begin position="79"/>
        <end position="96"/>
    </location>
</feature>
<sequence>MHVQSRPLRLYQDIAQIANIANGAAKTSDKAIRALYRPRSGHSRQDRDMPRRHPDWKGDGSDQDERRRSRSPERKRRRTAEERRRSASPDTDTRESSRRHHASHHRRGKARSRAVDATNAHAQLPYSARQLGKSDLQAFEPLFVHYLSLQKQKDADDMDEREFRGRWKSFVGKWNRNELAEGWYDPEMFARIAAETPKKMAPREESTRRLDDDTLEPARDNGDEDDDYGPTLPQSDPRRRVGAAIPSLQDLSLRNELVEESREADREDLRAARKADRTLQKERLEELVPRAEPGTRERKLEKRRETNDKMRQFRDKSPGMEAGDEKELMGGGDSLEEYKNMKEREHKRKSERQVRREEIDRAKREEMEERRKAWQEREDGTVNMLRELVRQRFGRGP</sequence>
<feature type="compositionally biased region" description="Basic and acidic residues" evidence="1">
    <location>
        <begin position="351"/>
        <end position="375"/>
    </location>
</feature>
<dbReference type="Proteomes" id="UP000237481">
    <property type="component" value="Unassembled WGS sequence"/>
</dbReference>
<accession>A0A2S4KMP9</accession>
<feature type="compositionally biased region" description="Basic residues" evidence="1">
    <location>
        <begin position="97"/>
        <end position="112"/>
    </location>
</feature>
<feature type="region of interest" description="Disordered" evidence="1">
    <location>
        <begin position="24"/>
        <end position="116"/>
    </location>
</feature>
<reference evidence="2 3" key="1">
    <citation type="submission" date="2018-01" db="EMBL/GenBank/DDBJ databases">
        <title>Harnessing the power of phylogenomics to disentangle the directionality and signatures of interkingdom host jumping in the parasitic fungal genus Tolypocladium.</title>
        <authorList>
            <person name="Quandt C.A."/>
            <person name="Patterson W."/>
            <person name="Spatafora J.W."/>
        </authorList>
    </citation>
    <scope>NUCLEOTIDE SEQUENCE [LARGE SCALE GENOMIC DNA]</scope>
    <source>
        <strain evidence="2 3">NRBC 100945</strain>
    </source>
</reference>
<dbReference type="EMBL" id="PKSG01001033">
    <property type="protein sequence ID" value="POR31483.1"/>
    <property type="molecule type" value="Genomic_DNA"/>
</dbReference>
<comment type="caution">
    <text evidence="2">The sequence shown here is derived from an EMBL/GenBank/DDBJ whole genome shotgun (WGS) entry which is preliminary data.</text>
</comment>
<dbReference type="OrthoDB" id="2139939at2759"/>